<organism evidence="1 2">
    <name type="scientific">Paracidovorax wautersii</name>
    <dbReference type="NCBI Taxonomy" id="1177982"/>
    <lineage>
        <taxon>Bacteria</taxon>
        <taxon>Pseudomonadati</taxon>
        <taxon>Pseudomonadota</taxon>
        <taxon>Betaproteobacteria</taxon>
        <taxon>Burkholderiales</taxon>
        <taxon>Comamonadaceae</taxon>
        <taxon>Paracidovorax</taxon>
    </lineage>
</organism>
<dbReference type="EMBL" id="JAVIZX010000001">
    <property type="protein sequence ID" value="MDR6216177.1"/>
    <property type="molecule type" value="Genomic_DNA"/>
</dbReference>
<evidence type="ECO:0008006" key="3">
    <source>
        <dbReference type="Google" id="ProtNLM"/>
    </source>
</evidence>
<name>A0ABU1IG51_9BURK</name>
<comment type="caution">
    <text evidence="1">The sequence shown here is derived from an EMBL/GenBank/DDBJ whole genome shotgun (WGS) entry which is preliminary data.</text>
</comment>
<sequence length="175" mass="19901">MLKACNVCKAEKPREAFSKRVASKDGLCHTCKECAAARNRAWRAANPDGYRLWSEKNHGRKRQAWADWSASNGDRRAANYARWASENKGKVYARNAARVAAQLRATPSWANKEEIEAVYQKAVQISAATGVRHEVDHYYPLRGERVCGLHCAENLRVITRSENARKKNRMPEDCR</sequence>
<keyword evidence="2" id="KW-1185">Reference proteome</keyword>
<accession>A0ABU1IG51</accession>
<reference evidence="1 2" key="1">
    <citation type="submission" date="2023-08" db="EMBL/GenBank/DDBJ databases">
        <title>Functional and genomic diversity of the sorghum phyllosphere microbiome.</title>
        <authorList>
            <person name="Shade A."/>
        </authorList>
    </citation>
    <scope>NUCLEOTIDE SEQUENCE [LARGE SCALE GENOMIC DNA]</scope>
    <source>
        <strain evidence="1 2">SORGH_AS_0335</strain>
    </source>
</reference>
<dbReference type="Proteomes" id="UP001267710">
    <property type="component" value="Unassembled WGS sequence"/>
</dbReference>
<proteinExistence type="predicted"/>
<gene>
    <name evidence="1" type="ORF">QE399_003866</name>
</gene>
<evidence type="ECO:0000313" key="2">
    <source>
        <dbReference type="Proteomes" id="UP001267710"/>
    </source>
</evidence>
<protein>
    <recommendedName>
        <fullName evidence="3">HNH endonuclease</fullName>
    </recommendedName>
</protein>
<evidence type="ECO:0000313" key="1">
    <source>
        <dbReference type="EMBL" id="MDR6216177.1"/>
    </source>
</evidence>
<dbReference type="RefSeq" id="WP_309831387.1">
    <property type="nucleotide sequence ID" value="NZ_JAVIZX010000001.1"/>
</dbReference>